<organism evidence="2 3">
    <name type="scientific">Neurospora intermedia</name>
    <dbReference type="NCBI Taxonomy" id="5142"/>
    <lineage>
        <taxon>Eukaryota</taxon>
        <taxon>Fungi</taxon>
        <taxon>Dikarya</taxon>
        <taxon>Ascomycota</taxon>
        <taxon>Pezizomycotina</taxon>
        <taxon>Sordariomycetes</taxon>
        <taxon>Sordariomycetidae</taxon>
        <taxon>Sordariales</taxon>
        <taxon>Sordariaceae</taxon>
        <taxon>Neurospora</taxon>
    </lineage>
</organism>
<keyword evidence="3" id="KW-1185">Reference proteome</keyword>
<evidence type="ECO:0000313" key="2">
    <source>
        <dbReference type="EMBL" id="KAL0470767.1"/>
    </source>
</evidence>
<dbReference type="Proteomes" id="UP001451303">
    <property type="component" value="Unassembled WGS sequence"/>
</dbReference>
<gene>
    <name evidence="2" type="ORF">QR685DRAFT_597335</name>
</gene>
<comment type="caution">
    <text evidence="2">The sequence shown here is derived from an EMBL/GenBank/DDBJ whole genome shotgun (WGS) entry which is preliminary data.</text>
</comment>
<evidence type="ECO:0000313" key="3">
    <source>
        <dbReference type="Proteomes" id="UP001451303"/>
    </source>
</evidence>
<dbReference type="EMBL" id="JAVLET010000004">
    <property type="protein sequence ID" value="KAL0470767.1"/>
    <property type="molecule type" value="Genomic_DNA"/>
</dbReference>
<feature type="region of interest" description="Disordered" evidence="1">
    <location>
        <begin position="32"/>
        <end position="61"/>
    </location>
</feature>
<reference evidence="2 3" key="1">
    <citation type="submission" date="2023-09" db="EMBL/GenBank/DDBJ databases">
        <title>Multi-omics analysis of a traditional fermented food reveals byproduct-associated fungal strains for waste-to-food upcycling.</title>
        <authorList>
            <consortium name="Lawrence Berkeley National Laboratory"/>
            <person name="Rekdal V.M."/>
            <person name="Villalobos-Escobedo J.M."/>
            <person name="Rodriguez-Valeron N."/>
            <person name="Garcia M.O."/>
            <person name="Vasquez D.P."/>
            <person name="Damayanti I."/>
            <person name="Sorensen P.M."/>
            <person name="Baidoo E.E."/>
            <person name="De Carvalho A.C."/>
            <person name="Riley R."/>
            <person name="Lipzen A."/>
            <person name="He G."/>
            <person name="Yan M."/>
            <person name="Haridas S."/>
            <person name="Daum C."/>
            <person name="Yoshinaga Y."/>
            <person name="Ng V."/>
            <person name="Grigoriev I.V."/>
            <person name="Munk R."/>
            <person name="Nuraida L."/>
            <person name="Wijaya C.H."/>
            <person name="Morales P.-C."/>
            <person name="Keasling J.D."/>
        </authorList>
    </citation>
    <scope>NUCLEOTIDE SEQUENCE [LARGE SCALE GENOMIC DNA]</scope>
    <source>
        <strain evidence="2 3">FGSC 2613</strain>
    </source>
</reference>
<accession>A0ABR3DDK6</accession>
<evidence type="ECO:0000256" key="1">
    <source>
        <dbReference type="SAM" id="MobiDB-lite"/>
    </source>
</evidence>
<name>A0ABR3DDK6_NEUIN</name>
<proteinExistence type="predicted"/>
<sequence>MILFCPSSTVRVVINHCLRQNTDEFPRYKARIRNPPPFHSKNTQKPERKCSSILPSRSSTSHRLRPVLGYTVLRQLCDHREK</sequence>
<protein>
    <submittedName>
        <fullName evidence="2">Uncharacterized protein</fullName>
    </submittedName>
</protein>